<organism evidence="3 4">
    <name type="scientific">Paractinoplanes globisporus</name>
    <dbReference type="NCBI Taxonomy" id="113565"/>
    <lineage>
        <taxon>Bacteria</taxon>
        <taxon>Bacillati</taxon>
        <taxon>Actinomycetota</taxon>
        <taxon>Actinomycetes</taxon>
        <taxon>Micromonosporales</taxon>
        <taxon>Micromonosporaceae</taxon>
        <taxon>Paractinoplanes</taxon>
    </lineage>
</organism>
<dbReference type="Pfam" id="PF02585">
    <property type="entry name" value="PIG-L"/>
    <property type="match status" value="1"/>
</dbReference>
<protein>
    <submittedName>
        <fullName evidence="3">PIG-L family deacetylase</fullName>
    </submittedName>
</protein>
<dbReference type="InterPro" id="IPR003737">
    <property type="entry name" value="GlcNAc_PI_deacetylase-related"/>
</dbReference>
<dbReference type="RefSeq" id="WP_157296288.1">
    <property type="nucleotide sequence ID" value="NZ_JBIAZU010000005.1"/>
</dbReference>
<dbReference type="PANTHER" id="PTHR12993:SF23">
    <property type="entry name" value="N-ACETYLGLUCOSAMINYLPHOSPHATIDYLINOSITOL DEACETYLASE"/>
    <property type="match status" value="1"/>
</dbReference>
<evidence type="ECO:0000313" key="4">
    <source>
        <dbReference type="Proteomes" id="UP001602245"/>
    </source>
</evidence>
<keyword evidence="1" id="KW-0862">Zinc</keyword>
<gene>
    <name evidence="3" type="ORF">ACFY35_30700</name>
</gene>
<reference evidence="3 4" key="1">
    <citation type="submission" date="2024-10" db="EMBL/GenBank/DDBJ databases">
        <title>The Natural Products Discovery Center: Release of the First 8490 Sequenced Strains for Exploring Actinobacteria Biosynthetic Diversity.</title>
        <authorList>
            <person name="Kalkreuter E."/>
            <person name="Kautsar S.A."/>
            <person name="Yang D."/>
            <person name="Bader C.D."/>
            <person name="Teijaro C.N."/>
            <person name="Fluegel L."/>
            <person name="Davis C.M."/>
            <person name="Simpson J.R."/>
            <person name="Lauterbach L."/>
            <person name="Steele A.D."/>
            <person name="Gui C."/>
            <person name="Meng S."/>
            <person name="Li G."/>
            <person name="Viehrig K."/>
            <person name="Ye F."/>
            <person name="Su P."/>
            <person name="Kiefer A.F."/>
            <person name="Nichols A."/>
            <person name="Cepeda A.J."/>
            <person name="Yan W."/>
            <person name="Fan B."/>
            <person name="Jiang Y."/>
            <person name="Adhikari A."/>
            <person name="Zheng C.-J."/>
            <person name="Schuster L."/>
            <person name="Cowan T.M."/>
            <person name="Smanski M.J."/>
            <person name="Chevrette M.G."/>
            <person name="De Carvalho L.P.S."/>
            <person name="Shen B."/>
        </authorList>
    </citation>
    <scope>NUCLEOTIDE SEQUENCE [LARGE SCALE GENOMIC DNA]</scope>
    <source>
        <strain evidence="3 4">NPDC000087</strain>
    </source>
</reference>
<evidence type="ECO:0000256" key="1">
    <source>
        <dbReference type="ARBA" id="ARBA00022833"/>
    </source>
</evidence>
<name>A0ABW6WKM5_9ACTN</name>
<feature type="signal peptide" evidence="2">
    <location>
        <begin position="1"/>
        <end position="26"/>
    </location>
</feature>
<evidence type="ECO:0000256" key="2">
    <source>
        <dbReference type="SAM" id="SignalP"/>
    </source>
</evidence>
<dbReference type="EMBL" id="JBIAZU010000005">
    <property type="protein sequence ID" value="MFF5293824.1"/>
    <property type="molecule type" value="Genomic_DNA"/>
</dbReference>
<dbReference type="PANTHER" id="PTHR12993">
    <property type="entry name" value="N-ACETYLGLUCOSAMINYL-PHOSPHATIDYLINOSITOL DE-N-ACETYLASE-RELATED"/>
    <property type="match status" value="1"/>
</dbReference>
<feature type="chain" id="PRO_5045065571" evidence="2">
    <location>
        <begin position="27"/>
        <end position="316"/>
    </location>
</feature>
<dbReference type="PROSITE" id="PS51257">
    <property type="entry name" value="PROKAR_LIPOPROTEIN"/>
    <property type="match status" value="1"/>
</dbReference>
<keyword evidence="2" id="KW-0732">Signal</keyword>
<dbReference type="SUPFAM" id="SSF102588">
    <property type="entry name" value="LmbE-like"/>
    <property type="match status" value="1"/>
</dbReference>
<dbReference type="InterPro" id="IPR024078">
    <property type="entry name" value="LmbE-like_dom_sf"/>
</dbReference>
<accession>A0ABW6WKM5</accession>
<sequence length="316" mass="34013">MRRDRVSRVVAAVAAVLAGGLMASCAAPVVDSSAGTARLTVTRPAARPVAPFVMASTTPSPSACAARTMNVVAHQDDDLLFINPSVSDDLASGRCVVTVYVTAGDAGRPRSYWLGREKGARRAYSAMAGSTQWWADDPLRVDGRSITRFTLAGGRIALLFLRLPDAATGARRPADGLRRLWRGSLAEVRSIDDGDRYTRGGLLGTLTALMYAYRPDRIRTLDFAGAYGDGDHADHHSVGYFTREAQLSYAVPHALSGYLGYPVADQPANLTDDVRDAKLGYFLAYAPYDRKVCQTYAACMGNFYAPRFSRSVEAGS</sequence>
<keyword evidence="4" id="KW-1185">Reference proteome</keyword>
<dbReference type="Proteomes" id="UP001602245">
    <property type="component" value="Unassembled WGS sequence"/>
</dbReference>
<proteinExistence type="predicted"/>
<dbReference type="Gene3D" id="3.40.50.10320">
    <property type="entry name" value="LmbE-like"/>
    <property type="match status" value="1"/>
</dbReference>
<evidence type="ECO:0000313" key="3">
    <source>
        <dbReference type="EMBL" id="MFF5293824.1"/>
    </source>
</evidence>
<comment type="caution">
    <text evidence="3">The sequence shown here is derived from an EMBL/GenBank/DDBJ whole genome shotgun (WGS) entry which is preliminary data.</text>
</comment>